<feature type="region of interest" description="Disordered" evidence="2">
    <location>
        <begin position="313"/>
        <end position="374"/>
    </location>
</feature>
<keyword evidence="1" id="KW-0175">Coiled coil</keyword>
<evidence type="ECO:0000313" key="4">
    <source>
        <dbReference type="EMBL" id="CCA30172.1"/>
    </source>
</evidence>
<reference evidence="5" key="3">
    <citation type="journal article" date="2015" name="PLoS ONE">
        <title>Comprehensive Evaluation of Toxoplasma gondii VEG and Neospora caninum LIV Genomes with Tachyzoite Stage Transcriptome and Proteome Defines Novel Transcript Features.</title>
        <authorList>
            <person name="Ramaprasad A."/>
            <person name="Mourier T."/>
            <person name="Naeem R."/>
            <person name="Malas T.B."/>
            <person name="Moussa E."/>
            <person name="Panigrahi A."/>
            <person name="Vermont S.J."/>
            <person name="Otto T.D."/>
            <person name="Wastling J."/>
            <person name="Pain A."/>
        </authorList>
    </citation>
    <scope>NUCLEOTIDE SEQUENCE</scope>
    <source>
        <strain evidence="5">Liverpool</strain>
    </source>
</reference>
<feature type="coiled-coil region" evidence="1">
    <location>
        <begin position="455"/>
        <end position="493"/>
    </location>
</feature>
<evidence type="ECO:0000256" key="2">
    <source>
        <dbReference type="SAM" id="MobiDB-lite"/>
    </source>
</evidence>
<gene>
    <name evidence="5" type="ORF">BN1204_069440</name>
    <name evidence="4" type="ORF">NCLIV_069440</name>
</gene>
<reference evidence="4" key="2">
    <citation type="submission" date="2011-03" db="EMBL/GenBank/DDBJ databases">
        <authorList>
            <person name="Aslett M."/>
        </authorList>
    </citation>
    <scope>NUCLEOTIDE SEQUENCE</scope>
    <source>
        <strain evidence="4">Liverpool</strain>
    </source>
</reference>
<feature type="compositionally biased region" description="Acidic residues" evidence="2">
    <location>
        <begin position="44"/>
        <end position="53"/>
    </location>
</feature>
<feature type="compositionally biased region" description="Polar residues" evidence="2">
    <location>
        <begin position="102"/>
        <end position="116"/>
    </location>
</feature>
<feature type="compositionally biased region" description="Polar residues" evidence="2">
    <location>
        <begin position="440"/>
        <end position="454"/>
    </location>
</feature>
<feature type="compositionally biased region" description="Basic and acidic residues" evidence="2">
    <location>
        <begin position="278"/>
        <end position="294"/>
    </location>
</feature>
<proteinExistence type="predicted"/>
<keyword evidence="3" id="KW-0812">Transmembrane</keyword>
<dbReference type="VEuPathDB" id="ToxoDB:NCLIV_069440"/>
<dbReference type="EMBL" id="LN714488">
    <property type="protein sequence ID" value="CEL71287.1"/>
    <property type="molecule type" value="Genomic_DNA"/>
</dbReference>
<feature type="region of interest" description="Disordered" evidence="2">
    <location>
        <begin position="679"/>
        <end position="701"/>
    </location>
</feature>
<feature type="region of interest" description="Disordered" evidence="2">
    <location>
        <begin position="932"/>
        <end position="965"/>
    </location>
</feature>
<feature type="compositionally biased region" description="Acidic residues" evidence="2">
    <location>
        <begin position="117"/>
        <end position="127"/>
    </location>
</feature>
<feature type="region of interest" description="Disordered" evidence="2">
    <location>
        <begin position="558"/>
        <end position="579"/>
    </location>
</feature>
<feature type="region of interest" description="Disordered" evidence="2">
    <location>
        <begin position="264"/>
        <end position="301"/>
    </location>
</feature>
<feature type="compositionally biased region" description="Low complexity" evidence="2">
    <location>
        <begin position="56"/>
        <end position="68"/>
    </location>
</feature>
<feature type="compositionally biased region" description="Low complexity" evidence="2">
    <location>
        <begin position="951"/>
        <end position="965"/>
    </location>
</feature>
<name>F0JB21_NEOCL</name>
<evidence type="ECO:0008006" key="6">
    <source>
        <dbReference type="Google" id="ProtNLM"/>
    </source>
</evidence>
<protein>
    <recommendedName>
        <fullName evidence="6">Transmembrane protein</fullName>
    </recommendedName>
</protein>
<accession>F0JB21</accession>
<evidence type="ECO:0000313" key="5">
    <source>
        <dbReference type="EMBL" id="CEL71287.1"/>
    </source>
</evidence>
<evidence type="ECO:0000256" key="1">
    <source>
        <dbReference type="SAM" id="Coils"/>
    </source>
</evidence>
<feature type="region of interest" description="Disordered" evidence="2">
    <location>
        <begin position="1"/>
        <end position="176"/>
    </location>
</feature>
<dbReference type="AlphaFoldDB" id="F0JB21"/>
<keyword evidence="3" id="KW-0472">Membrane</keyword>
<evidence type="ECO:0000256" key="3">
    <source>
        <dbReference type="SAM" id="Phobius"/>
    </source>
</evidence>
<organism>
    <name type="scientific">Neospora caninum (strain Liverpool)</name>
    <dbReference type="NCBI Taxonomy" id="572307"/>
    <lineage>
        <taxon>Eukaryota</taxon>
        <taxon>Sar</taxon>
        <taxon>Alveolata</taxon>
        <taxon>Apicomplexa</taxon>
        <taxon>Conoidasida</taxon>
        <taxon>Coccidia</taxon>
        <taxon>Eucoccidiorida</taxon>
        <taxon>Eimeriorina</taxon>
        <taxon>Sarcocystidae</taxon>
        <taxon>Neospora</taxon>
    </lineage>
</organism>
<sequence>MSGITHGLQEQTQGGTESDRSEKTPLVPETEADDIRTFTGTGEGQEEEVESWDETVFSSSSVSSISFSLVDNLKRDEQTRDGERSKKGEEVEVFPVEECAQSEGSLNSFDVLSSNVEQDDSDQDDGTDALPRHHPLATLNRTCESAGADDSSPNRLPSSDRPFCRPLNSLPSGIRGETIPAARLGHEKGEKYDTFPVVGLADLARTTLGSGSVSIQETDSRLLATHSAASSSSAYLGPNLQDQEYRFVSSLSCLSYELQETLSGGAGRGAVSGGRKCTRIEKGPKRNEDGKGEDDGNQEMNDNSVRLMCSSEATGVSGVRSEPPQALGPGRGLENEDARENKKRLTCEQDLEQHERERELRKGPRIQTPPFPGYWQLRGEAKDGQGENAFKRLENRNKMEKEKDVGDGEGDTWMEVENRTGFTVLGDFKTFVTEDEKSPNSRVPTLSSLPGSHLNTPVEEKVQRLQRVIEALRDETEGKLIRLRERSEKLEALLYTLVPSVSGLPPPLFFSSYETSVSFPFGRPPAAPGDASARHAETPHDPLTSRIESRSFYEVKMPSFPASPSPAGMRTQSSAGYGDNRNAKLEESVFLPTLGAGESHGSAEVQTGKPTAAEPLSFTSAPFCGESSCSWVDALTLQSASSFVSQNNLRTMKTIETGASERVTKKRVLSDVEGCGSSSRSSEVFEGDSYTPPCERGPPRGKYGGRLVGGPEADRATEFGSAFSHAGAHAEEHKASLIDAERGARKPRRPVASVMAFFQGRGSHSGVSTLESASACRPRAAPWVTKLREVGARLVFEATNEKREGQAMYTEDGDVTNTENEIDGETAQRVGKETATQRTERTSFRATHAVNDDEHEGYAYLDGEEGEGWTSERSDGRCATLQTEGKAEQIVAEDADSVKMSKTRRAKSLFTDGLAMCRRQEWEGKWGEEHFELTEEEDEEEEENSADEHPCSCSSTAAASSPPLSSPRTASLADFLPFLNPLSYPVRFLARVLGLNVDGSFDRWRVEIQRGSVRGTVVLGVLDATVCVGLVMGLVYLSFFVSRMVFKTMYVHVHAIEEEKVPHYFEGLTYKFWGKKPIYFSDVPADRESGWIAQRVNWYRPHGY</sequence>
<feature type="region of interest" description="Disordered" evidence="2">
    <location>
        <begin position="433"/>
        <end position="454"/>
    </location>
</feature>
<keyword evidence="3" id="KW-1133">Transmembrane helix</keyword>
<feature type="transmembrane region" description="Helical" evidence="3">
    <location>
        <begin position="1017"/>
        <end position="1039"/>
    </location>
</feature>
<reference evidence="4" key="1">
    <citation type="submission" date="2011-03" db="EMBL/GenBank/DDBJ databases">
        <title>Comparative genomics and transcriptomics of Neospora caninum and Toxoplasma gondii.</title>
        <authorList>
            <person name="Reid A.J."/>
            <person name="Sohal A."/>
            <person name="Harris D."/>
            <person name="Quail M."/>
            <person name="Sanders M."/>
            <person name="Berriman M."/>
            <person name="Wastling J.M."/>
            <person name="Pain A."/>
        </authorList>
    </citation>
    <scope>NUCLEOTIDE SEQUENCE</scope>
    <source>
        <strain evidence="4">Liverpool</strain>
    </source>
</reference>
<dbReference type="EMBL" id="CADU01000303">
    <property type="protein sequence ID" value="CCA30172.1"/>
    <property type="molecule type" value="Genomic_DNA"/>
</dbReference>
<feature type="compositionally biased region" description="Acidic residues" evidence="2">
    <location>
        <begin position="934"/>
        <end position="945"/>
    </location>
</feature>
<feature type="compositionally biased region" description="Basic and acidic residues" evidence="2">
    <location>
        <begin position="72"/>
        <end position="90"/>
    </location>
</feature>
<feature type="compositionally biased region" description="Basic and acidic residues" evidence="2">
    <location>
        <begin position="333"/>
        <end position="362"/>
    </location>
</feature>